<dbReference type="InterPro" id="IPR010330">
    <property type="entry name" value="CoiA_nuc"/>
</dbReference>
<organism evidence="4 5">
    <name type="scientific">Carnobacterium antarcticum</name>
    <dbReference type="NCBI Taxonomy" id="2126436"/>
    <lineage>
        <taxon>Bacteria</taxon>
        <taxon>Bacillati</taxon>
        <taxon>Bacillota</taxon>
        <taxon>Bacilli</taxon>
        <taxon>Lactobacillales</taxon>
        <taxon>Carnobacteriaceae</taxon>
        <taxon>Carnobacterium</taxon>
    </lineage>
</organism>
<evidence type="ECO:0000313" key="4">
    <source>
        <dbReference type="EMBL" id="MFD1799750.1"/>
    </source>
</evidence>
<dbReference type="InterPro" id="IPR057252">
    <property type="entry name" value="CoiA_C"/>
</dbReference>
<dbReference type="PIRSF" id="PIRSF007487">
    <property type="entry name" value="Competence-induced_CoiA_bac"/>
    <property type="match status" value="1"/>
</dbReference>
<gene>
    <name evidence="4" type="ORF">ACFSBK_07770</name>
</gene>
<evidence type="ECO:0000259" key="2">
    <source>
        <dbReference type="Pfam" id="PF25164"/>
    </source>
</evidence>
<dbReference type="Pfam" id="PF25166">
    <property type="entry name" value="CoiA_C"/>
    <property type="match status" value="1"/>
</dbReference>
<reference evidence="5" key="1">
    <citation type="journal article" date="2019" name="Int. J. Syst. Evol. Microbiol.">
        <title>The Global Catalogue of Microorganisms (GCM) 10K type strain sequencing project: providing services to taxonomists for standard genome sequencing and annotation.</title>
        <authorList>
            <consortium name="The Broad Institute Genomics Platform"/>
            <consortium name="The Broad Institute Genome Sequencing Center for Infectious Disease"/>
            <person name="Wu L."/>
            <person name="Ma J."/>
        </authorList>
    </citation>
    <scope>NUCLEOTIDE SEQUENCE [LARGE SCALE GENOMIC DNA]</scope>
    <source>
        <strain evidence="5">KCTC 42143</strain>
    </source>
</reference>
<accession>A0ABW4NP33</accession>
<dbReference type="Pfam" id="PF25164">
    <property type="entry name" value="CoiA_N"/>
    <property type="match status" value="1"/>
</dbReference>
<dbReference type="Pfam" id="PF06054">
    <property type="entry name" value="CoiA_nuc"/>
    <property type="match status" value="1"/>
</dbReference>
<dbReference type="InterPro" id="IPR057253">
    <property type="entry name" value="CoiA-like_N"/>
</dbReference>
<protein>
    <submittedName>
        <fullName evidence="4">Competence protein CoiA</fullName>
    </submittedName>
</protein>
<dbReference type="EMBL" id="JBHUFF010000013">
    <property type="protein sequence ID" value="MFD1799750.1"/>
    <property type="molecule type" value="Genomic_DNA"/>
</dbReference>
<evidence type="ECO:0000259" key="1">
    <source>
        <dbReference type="Pfam" id="PF06054"/>
    </source>
</evidence>
<comment type="caution">
    <text evidence="4">The sequence shown here is derived from an EMBL/GenBank/DDBJ whole genome shotgun (WGS) entry which is preliminary data.</text>
</comment>
<proteinExistence type="predicted"/>
<evidence type="ECO:0000313" key="5">
    <source>
        <dbReference type="Proteomes" id="UP001597285"/>
    </source>
</evidence>
<sequence length="399" mass="47598">MYMLVALNQKNQHVYADKLKTERRTNTKKEEYICPCCQAPVFLKQGKLKQAHFAHYHQTTCQVFSEGETEEHLLGKKLLFEWFVKQGVPCQLEAYLPGLKQRPDLLVWLNSKTPIVIEFQCSSLSSDRMIERTEGYQNNQYEVYWILGSKFKFTQKLTSFQRLFMKKNKTYGYYLYSLDVYQRQLHLISNIHQKKVSQQVACEKTTFKSAGHFSDLFMKQAIEIKMESPFYCRPQETLKKELLQSHLLLNRRRRYQEPEMVAFQKYIYRHGHSLVSLPKEVYLPVENKVAIKTMPHFWKYILLEWLVQKELKTILTKQEIDNQIKRMIDKQQLVFFTMPLVTLNEQIDSLLPFIESLTTQGILEKITKKEWRIKAKPYYYLNEQEKIKDFSGTKTAMEN</sequence>
<feature type="domain" description="Competence protein CoiA nuclease-like" evidence="1">
    <location>
        <begin position="68"/>
        <end position="220"/>
    </location>
</feature>
<feature type="domain" description="Competence protein CoiA C-terminal" evidence="3">
    <location>
        <begin position="248"/>
        <end position="382"/>
    </location>
</feature>
<dbReference type="Proteomes" id="UP001597285">
    <property type="component" value="Unassembled WGS sequence"/>
</dbReference>
<dbReference type="RefSeq" id="WP_201089529.1">
    <property type="nucleotide sequence ID" value="NZ_JBHSQC010000025.1"/>
</dbReference>
<keyword evidence="5" id="KW-1185">Reference proteome</keyword>
<feature type="domain" description="Competence protein CoiA-like N-terminal" evidence="2">
    <location>
        <begin position="20"/>
        <end position="64"/>
    </location>
</feature>
<name>A0ABW4NP33_9LACT</name>
<dbReference type="InterPro" id="IPR021176">
    <property type="entry name" value="Competence-induced_CoiA"/>
</dbReference>
<evidence type="ECO:0000259" key="3">
    <source>
        <dbReference type="Pfam" id="PF25166"/>
    </source>
</evidence>